<evidence type="ECO:0000313" key="2">
    <source>
        <dbReference type="Proteomes" id="UP001056120"/>
    </source>
</evidence>
<organism evidence="1 2">
    <name type="scientific">Smallanthus sonchifolius</name>
    <dbReference type="NCBI Taxonomy" id="185202"/>
    <lineage>
        <taxon>Eukaryota</taxon>
        <taxon>Viridiplantae</taxon>
        <taxon>Streptophyta</taxon>
        <taxon>Embryophyta</taxon>
        <taxon>Tracheophyta</taxon>
        <taxon>Spermatophyta</taxon>
        <taxon>Magnoliopsida</taxon>
        <taxon>eudicotyledons</taxon>
        <taxon>Gunneridae</taxon>
        <taxon>Pentapetalae</taxon>
        <taxon>asterids</taxon>
        <taxon>campanulids</taxon>
        <taxon>Asterales</taxon>
        <taxon>Asteraceae</taxon>
        <taxon>Asteroideae</taxon>
        <taxon>Heliantheae alliance</taxon>
        <taxon>Millerieae</taxon>
        <taxon>Smallanthus</taxon>
    </lineage>
</organism>
<keyword evidence="2" id="KW-1185">Reference proteome</keyword>
<sequence>MLRTFSLESLHRASLLRSFTRRRRPSLLHPPPSAFLSAAHASIVSSVLHCSRDSKPPVLSLVLMDIPDANANNSDCELVSENEVVSKAKQKKSKTEKRWKSK</sequence>
<protein>
    <submittedName>
        <fullName evidence="1">Uncharacterized protein</fullName>
    </submittedName>
</protein>
<reference evidence="1 2" key="2">
    <citation type="journal article" date="2022" name="Mol. Ecol. Resour.">
        <title>The genomes of chicory, endive, great burdock and yacon provide insights into Asteraceae paleo-polyploidization history and plant inulin production.</title>
        <authorList>
            <person name="Fan W."/>
            <person name="Wang S."/>
            <person name="Wang H."/>
            <person name="Wang A."/>
            <person name="Jiang F."/>
            <person name="Liu H."/>
            <person name="Zhao H."/>
            <person name="Xu D."/>
            <person name="Zhang Y."/>
        </authorList>
    </citation>
    <scope>NUCLEOTIDE SEQUENCE [LARGE SCALE GENOMIC DNA]</scope>
    <source>
        <strain evidence="2">cv. Yunnan</strain>
        <tissue evidence="1">Leaves</tissue>
    </source>
</reference>
<reference evidence="2" key="1">
    <citation type="journal article" date="2022" name="Mol. Ecol. Resour.">
        <title>The genomes of chicory, endive, great burdock and yacon provide insights into Asteraceae palaeo-polyploidization history and plant inulin production.</title>
        <authorList>
            <person name="Fan W."/>
            <person name="Wang S."/>
            <person name="Wang H."/>
            <person name="Wang A."/>
            <person name="Jiang F."/>
            <person name="Liu H."/>
            <person name="Zhao H."/>
            <person name="Xu D."/>
            <person name="Zhang Y."/>
        </authorList>
    </citation>
    <scope>NUCLEOTIDE SEQUENCE [LARGE SCALE GENOMIC DNA]</scope>
    <source>
        <strain evidence="2">cv. Yunnan</strain>
    </source>
</reference>
<accession>A0ACB9HIS1</accession>
<comment type="caution">
    <text evidence="1">The sequence shown here is derived from an EMBL/GenBank/DDBJ whole genome shotgun (WGS) entry which is preliminary data.</text>
</comment>
<name>A0ACB9HIS1_9ASTR</name>
<dbReference type="EMBL" id="CM042029">
    <property type="protein sequence ID" value="KAI3795630.1"/>
    <property type="molecule type" value="Genomic_DNA"/>
</dbReference>
<dbReference type="Proteomes" id="UP001056120">
    <property type="component" value="Linkage Group LG12"/>
</dbReference>
<evidence type="ECO:0000313" key="1">
    <source>
        <dbReference type="EMBL" id="KAI3795630.1"/>
    </source>
</evidence>
<gene>
    <name evidence="1" type="ORF">L1987_38286</name>
</gene>
<proteinExistence type="predicted"/>